<evidence type="ECO:0000313" key="2">
    <source>
        <dbReference type="Proteomes" id="UP000793456"/>
    </source>
</evidence>
<gene>
    <name evidence="1" type="ORF">E3U43_004873</name>
</gene>
<proteinExistence type="predicted"/>
<keyword evidence="2" id="KW-1185">Reference proteome</keyword>
<sequence length="156" mass="18081">MKKSGEGRTDEGGGENERRLHRMRSMRRSPETIYRIYDGNWRHGASVGSQHVNTMSATRTAEAESFITRSLLLIRQEMVVSQKKLGEFCEALKQYLKNVSTQRDCFHVTAVRLPDGLSFVVYEFWDGEEEWKRKSWDCKNESHQQAKKTPVNADPL</sequence>
<evidence type="ECO:0000313" key="1">
    <source>
        <dbReference type="EMBL" id="TMS05623.1"/>
    </source>
</evidence>
<organism evidence="1 2">
    <name type="scientific">Larimichthys crocea</name>
    <name type="common">Large yellow croaker</name>
    <name type="synonym">Pseudosciaena crocea</name>
    <dbReference type="NCBI Taxonomy" id="215358"/>
    <lineage>
        <taxon>Eukaryota</taxon>
        <taxon>Metazoa</taxon>
        <taxon>Chordata</taxon>
        <taxon>Craniata</taxon>
        <taxon>Vertebrata</taxon>
        <taxon>Euteleostomi</taxon>
        <taxon>Actinopterygii</taxon>
        <taxon>Neopterygii</taxon>
        <taxon>Teleostei</taxon>
        <taxon>Neoteleostei</taxon>
        <taxon>Acanthomorphata</taxon>
        <taxon>Eupercaria</taxon>
        <taxon>Sciaenidae</taxon>
        <taxon>Larimichthys</taxon>
    </lineage>
</organism>
<name>A0ACD3QEU6_LARCR</name>
<reference evidence="1" key="1">
    <citation type="submission" date="2018-11" db="EMBL/GenBank/DDBJ databases">
        <title>The sequence and de novo assembly of Larimichthys crocea genome using PacBio and Hi-C technologies.</title>
        <authorList>
            <person name="Xu P."/>
            <person name="Chen B."/>
            <person name="Zhou Z."/>
            <person name="Ke Q."/>
            <person name="Wu Y."/>
            <person name="Bai H."/>
            <person name="Pu F."/>
        </authorList>
    </citation>
    <scope>NUCLEOTIDE SEQUENCE</scope>
    <source>
        <tissue evidence="1">Muscle</tissue>
    </source>
</reference>
<accession>A0ACD3QEU6</accession>
<protein>
    <submittedName>
        <fullName evidence="1">Uncharacterized protein</fullName>
    </submittedName>
</protein>
<dbReference type="Proteomes" id="UP000793456">
    <property type="component" value="Chromosome XX"/>
</dbReference>
<comment type="caution">
    <text evidence="1">The sequence shown here is derived from an EMBL/GenBank/DDBJ whole genome shotgun (WGS) entry which is preliminary data.</text>
</comment>
<dbReference type="EMBL" id="CM011693">
    <property type="protein sequence ID" value="TMS05623.1"/>
    <property type="molecule type" value="Genomic_DNA"/>
</dbReference>